<comment type="caution">
    <text evidence="6">The sequence shown here is derived from an EMBL/GenBank/DDBJ whole genome shotgun (WGS) entry which is preliminary data.</text>
</comment>
<dbReference type="GO" id="GO:0046872">
    <property type="term" value="F:metal ion binding"/>
    <property type="evidence" value="ECO:0007669"/>
    <property type="project" value="UniProtKB-KW"/>
</dbReference>
<organism evidence="6 7">
    <name type="scientific">Halocalculus aciditolerans</name>
    <dbReference type="NCBI Taxonomy" id="1383812"/>
    <lineage>
        <taxon>Archaea</taxon>
        <taxon>Methanobacteriati</taxon>
        <taxon>Methanobacteriota</taxon>
        <taxon>Stenosarchaea group</taxon>
        <taxon>Halobacteria</taxon>
        <taxon>Halobacteriales</taxon>
        <taxon>Halobacteriaceae</taxon>
        <taxon>Halocalculus</taxon>
    </lineage>
</organism>
<reference evidence="6" key="1">
    <citation type="journal article" date="2014" name="Int. J. Syst. Evol. Microbiol.">
        <title>Complete genome sequence of Corynebacterium casei LMG S-19264T (=DSM 44701T), isolated from a smear-ripened cheese.</title>
        <authorList>
            <consortium name="US DOE Joint Genome Institute (JGI-PGF)"/>
            <person name="Walter F."/>
            <person name="Albersmeier A."/>
            <person name="Kalinowski J."/>
            <person name="Ruckert C."/>
        </authorList>
    </citation>
    <scope>NUCLEOTIDE SEQUENCE</scope>
    <source>
        <strain evidence="6">JCM 19596</strain>
    </source>
</reference>
<dbReference type="RefSeq" id="WP_188976377.1">
    <property type="nucleotide sequence ID" value="NZ_BMPG01000001.1"/>
</dbReference>
<keyword evidence="4" id="KW-0106">Calcium</keyword>
<comment type="similarity">
    <text evidence="1">Belongs to the archease family.</text>
</comment>
<dbReference type="Pfam" id="PF01951">
    <property type="entry name" value="Archease"/>
    <property type="match status" value="1"/>
</dbReference>
<protein>
    <recommendedName>
        <fullName evidence="5">Archease domain-containing protein</fullName>
    </recommendedName>
</protein>
<dbReference type="Gene3D" id="3.55.10.10">
    <property type="entry name" value="Archease domain"/>
    <property type="match status" value="1"/>
</dbReference>
<dbReference type="PANTHER" id="PTHR12682">
    <property type="entry name" value="ARCHEASE"/>
    <property type="match status" value="1"/>
</dbReference>
<name>A0A830FJQ2_9EURY</name>
<keyword evidence="2" id="KW-0819">tRNA processing</keyword>
<evidence type="ECO:0000259" key="5">
    <source>
        <dbReference type="Pfam" id="PF01951"/>
    </source>
</evidence>
<dbReference type="PANTHER" id="PTHR12682:SF11">
    <property type="entry name" value="PROTEIN ARCHEASE"/>
    <property type="match status" value="1"/>
</dbReference>
<evidence type="ECO:0000256" key="3">
    <source>
        <dbReference type="ARBA" id="ARBA00022723"/>
    </source>
</evidence>
<evidence type="ECO:0000313" key="6">
    <source>
        <dbReference type="EMBL" id="GGL53509.1"/>
    </source>
</evidence>
<accession>A0A830FJQ2</accession>
<feature type="domain" description="Archease" evidence="5">
    <location>
        <begin position="6"/>
        <end position="159"/>
    </location>
</feature>
<evidence type="ECO:0000256" key="4">
    <source>
        <dbReference type="ARBA" id="ARBA00022837"/>
    </source>
</evidence>
<keyword evidence="3" id="KW-0479">Metal-binding</keyword>
<dbReference type="GO" id="GO:0008033">
    <property type="term" value="P:tRNA processing"/>
    <property type="evidence" value="ECO:0007669"/>
    <property type="project" value="UniProtKB-KW"/>
</dbReference>
<evidence type="ECO:0000256" key="2">
    <source>
        <dbReference type="ARBA" id="ARBA00022694"/>
    </source>
</evidence>
<dbReference type="InterPro" id="IPR023572">
    <property type="entry name" value="Archease_dom"/>
</dbReference>
<dbReference type="EMBL" id="BMPG01000001">
    <property type="protein sequence ID" value="GGL53509.1"/>
    <property type="molecule type" value="Genomic_DNA"/>
</dbReference>
<reference evidence="6" key="2">
    <citation type="submission" date="2020-09" db="EMBL/GenBank/DDBJ databases">
        <authorList>
            <person name="Sun Q."/>
            <person name="Ohkuma M."/>
        </authorList>
    </citation>
    <scope>NUCLEOTIDE SEQUENCE</scope>
    <source>
        <strain evidence="6">JCM 19596</strain>
    </source>
</reference>
<dbReference type="InterPro" id="IPR002804">
    <property type="entry name" value="Archease"/>
</dbReference>
<dbReference type="InterPro" id="IPR036820">
    <property type="entry name" value="Archease_dom_sf"/>
</dbReference>
<dbReference type="AlphaFoldDB" id="A0A830FJQ2"/>
<keyword evidence="7" id="KW-1185">Reference proteome</keyword>
<dbReference type="SUPFAM" id="SSF69819">
    <property type="entry name" value="MTH1598-like"/>
    <property type="match status" value="1"/>
</dbReference>
<evidence type="ECO:0000256" key="1">
    <source>
        <dbReference type="ARBA" id="ARBA00007963"/>
    </source>
</evidence>
<proteinExistence type="inferred from homology"/>
<evidence type="ECO:0000313" key="7">
    <source>
        <dbReference type="Proteomes" id="UP000607197"/>
    </source>
</evidence>
<dbReference type="Proteomes" id="UP000607197">
    <property type="component" value="Unassembled WGS sequence"/>
</dbReference>
<dbReference type="OrthoDB" id="8831at2157"/>
<sequence length="159" mass="17271">MTRGRFDLREHTADVAVEARGETPGAVFAAVAEGMAAAMCDLDSVPDTGDRFDVTASAPNPERLLYDYLDTLIYERDVCSVLPVDNHATVSVDDESDGTDENTWTLSGSARGVPLADVAARDLKAVTYSEMVVEERDPDTDPSVESGRTVWYAYVVFDV</sequence>
<gene>
    <name evidence="6" type="ORF">GCM10009039_09630</name>
</gene>